<dbReference type="GO" id="GO:0016491">
    <property type="term" value="F:oxidoreductase activity"/>
    <property type="evidence" value="ECO:0007669"/>
    <property type="project" value="InterPro"/>
</dbReference>
<dbReference type="PANTHER" id="PTHR42943:SF2">
    <property type="entry name" value="GLUTATHIONE S-TRANSFERASE KAPPA 1"/>
    <property type="match status" value="1"/>
</dbReference>
<dbReference type="RefSeq" id="WP_169947129.1">
    <property type="nucleotide sequence ID" value="NZ_CP053015.1"/>
</dbReference>
<evidence type="ECO:0000313" key="2">
    <source>
        <dbReference type="EMBL" id="QJQ33147.1"/>
    </source>
</evidence>
<accession>A0A6M4AVI2</accession>
<reference evidence="2 3" key="1">
    <citation type="submission" date="2020-01" db="EMBL/GenBank/DDBJ databases">
        <title>Sphingomonas sp. strain CSW-10.</title>
        <authorList>
            <person name="Chen W.-M."/>
        </authorList>
    </citation>
    <scope>NUCLEOTIDE SEQUENCE [LARGE SCALE GENOMIC DNA]</scope>
    <source>
        <strain evidence="2 3">CSW-10</strain>
    </source>
</reference>
<dbReference type="PANTHER" id="PTHR42943">
    <property type="entry name" value="GLUTATHIONE S-TRANSFERASE KAPPA"/>
    <property type="match status" value="1"/>
</dbReference>
<sequence length="423" mass="45817">MSVRTAIVSTAAGYWTSAAGETHRRKAAERERKTSGAPHLVDAFIDPADPYTLLLLQLLPAFAARYAVQIQPWLVGPPDDAAAPERGLLADWSRKDAGLLAARAGLVFDPNLPTPSADAVSAAMARIAAGLDQPDWLDDITAIVTALWNHRPLPAGPASDGIPAVMAGNARREAVGHYLGGVLHYGGEHYWGIDRLHYLESRLTDLGLNRDGPNTAPLYAPPPDSAGPVGTPKGGVIHWYPSFRSPYTWISASRVKALADAHGAELKIRFVLPMVMRSLPVPKAKRKYITLDTAREARRLGIAFGKVADPVGAPVERGYSLMPWAKAQGRGFELAESFLRGAFSMGIDAGSDSGLKRIVTMAGLDWKEAKSLVGNDEWRSEAEANREEMVRLGLWGVPSFRVGDTAVWGQDRLWVIDQALRNQ</sequence>
<dbReference type="InterPro" id="IPR001853">
    <property type="entry name" value="DSBA-like_thioredoxin_dom"/>
</dbReference>
<dbReference type="Pfam" id="PF01323">
    <property type="entry name" value="DSBA"/>
    <property type="match status" value="1"/>
</dbReference>
<evidence type="ECO:0000259" key="1">
    <source>
        <dbReference type="Pfam" id="PF01323"/>
    </source>
</evidence>
<dbReference type="Proteomes" id="UP000503018">
    <property type="component" value="Chromosome"/>
</dbReference>
<evidence type="ECO:0000313" key="3">
    <source>
        <dbReference type="Proteomes" id="UP000503018"/>
    </source>
</evidence>
<dbReference type="EMBL" id="CP053015">
    <property type="protein sequence ID" value="QJQ33147.1"/>
    <property type="molecule type" value="Genomic_DNA"/>
</dbReference>
<dbReference type="Gene3D" id="3.40.30.10">
    <property type="entry name" value="Glutaredoxin"/>
    <property type="match status" value="1"/>
</dbReference>
<dbReference type="InterPro" id="IPR051924">
    <property type="entry name" value="GST_Kappa/NadH"/>
</dbReference>
<proteinExistence type="predicted"/>
<keyword evidence="3" id="KW-1185">Reference proteome</keyword>
<dbReference type="SUPFAM" id="SSF52833">
    <property type="entry name" value="Thioredoxin-like"/>
    <property type="match status" value="1"/>
</dbReference>
<protein>
    <submittedName>
        <fullName evidence="2">2-hydroxychromene-2-carboxylate isomerase</fullName>
    </submittedName>
</protein>
<organism evidence="2 3">
    <name type="scientific">Sphingomonas lacunae</name>
    <dbReference type="NCBI Taxonomy" id="2698828"/>
    <lineage>
        <taxon>Bacteria</taxon>
        <taxon>Pseudomonadati</taxon>
        <taxon>Pseudomonadota</taxon>
        <taxon>Alphaproteobacteria</taxon>
        <taxon>Sphingomonadales</taxon>
        <taxon>Sphingomonadaceae</taxon>
        <taxon>Sphingomonas</taxon>
    </lineage>
</organism>
<dbReference type="KEGG" id="slan:GV829_12455"/>
<dbReference type="GO" id="GO:0016853">
    <property type="term" value="F:isomerase activity"/>
    <property type="evidence" value="ECO:0007669"/>
    <property type="project" value="UniProtKB-KW"/>
</dbReference>
<feature type="domain" description="DSBA-like thioredoxin" evidence="1">
    <location>
        <begin position="237"/>
        <end position="420"/>
    </location>
</feature>
<dbReference type="AlphaFoldDB" id="A0A6M4AVI2"/>
<keyword evidence="2" id="KW-0413">Isomerase</keyword>
<name>A0A6M4AVI2_9SPHN</name>
<gene>
    <name evidence="2" type="ORF">GV829_12455</name>
</gene>
<dbReference type="InterPro" id="IPR036249">
    <property type="entry name" value="Thioredoxin-like_sf"/>
</dbReference>